<keyword evidence="4" id="KW-1185">Reference proteome</keyword>
<evidence type="ECO:0000313" key="4">
    <source>
        <dbReference type="Proteomes" id="UP000184383"/>
    </source>
</evidence>
<sequence>MRGYQQGSEDNDDMHWKNIPPCDSMSRHINSQPSSPHHLYSLSGFIFDNLIMSLFPRTHLPLPISRLQHGLIQRSCHTTTQSILNRSFSSKCHLSYNNNTTTHKQSDQPPSRPTTSSPDNEVFASLSFEALGINKNTKIFIFIVFGILGTIETVFWCQTIWRWWKRNSTEGEELD</sequence>
<keyword evidence="2" id="KW-0812">Transmembrane</keyword>
<evidence type="ECO:0000313" key="3">
    <source>
        <dbReference type="EMBL" id="OJJ32666.1"/>
    </source>
</evidence>
<name>A0A1L9RCL9_ASPWE</name>
<feature type="transmembrane region" description="Helical" evidence="2">
    <location>
        <begin position="139"/>
        <end position="157"/>
    </location>
</feature>
<protein>
    <submittedName>
        <fullName evidence="3">Uncharacterized protein</fullName>
    </submittedName>
</protein>
<keyword evidence="2" id="KW-0472">Membrane</keyword>
<gene>
    <name evidence="3" type="ORF">ASPWEDRAFT_589041</name>
</gene>
<reference evidence="4" key="1">
    <citation type="journal article" date="2017" name="Genome Biol.">
        <title>Comparative genomics reveals high biological diversity and specific adaptations in the industrially and medically important fungal genus Aspergillus.</title>
        <authorList>
            <person name="de Vries R.P."/>
            <person name="Riley R."/>
            <person name="Wiebenga A."/>
            <person name="Aguilar-Osorio G."/>
            <person name="Amillis S."/>
            <person name="Uchima C.A."/>
            <person name="Anderluh G."/>
            <person name="Asadollahi M."/>
            <person name="Askin M."/>
            <person name="Barry K."/>
            <person name="Battaglia E."/>
            <person name="Bayram O."/>
            <person name="Benocci T."/>
            <person name="Braus-Stromeyer S.A."/>
            <person name="Caldana C."/>
            <person name="Canovas D."/>
            <person name="Cerqueira G.C."/>
            <person name="Chen F."/>
            <person name="Chen W."/>
            <person name="Choi C."/>
            <person name="Clum A."/>
            <person name="Dos Santos R.A."/>
            <person name="Damasio A.R."/>
            <person name="Diallinas G."/>
            <person name="Emri T."/>
            <person name="Fekete E."/>
            <person name="Flipphi M."/>
            <person name="Freyberg S."/>
            <person name="Gallo A."/>
            <person name="Gournas C."/>
            <person name="Habgood R."/>
            <person name="Hainaut M."/>
            <person name="Harispe M.L."/>
            <person name="Henrissat B."/>
            <person name="Hilden K.S."/>
            <person name="Hope R."/>
            <person name="Hossain A."/>
            <person name="Karabika E."/>
            <person name="Karaffa L."/>
            <person name="Karanyi Z."/>
            <person name="Krasevec N."/>
            <person name="Kuo A."/>
            <person name="Kusch H."/>
            <person name="LaButti K."/>
            <person name="Lagendijk E.L."/>
            <person name="Lapidus A."/>
            <person name="Levasseur A."/>
            <person name="Lindquist E."/>
            <person name="Lipzen A."/>
            <person name="Logrieco A.F."/>
            <person name="MacCabe A."/>
            <person name="Maekelae M.R."/>
            <person name="Malavazi I."/>
            <person name="Melin P."/>
            <person name="Meyer V."/>
            <person name="Mielnichuk N."/>
            <person name="Miskei M."/>
            <person name="Molnar A.P."/>
            <person name="Mule G."/>
            <person name="Ngan C.Y."/>
            <person name="Orejas M."/>
            <person name="Orosz E."/>
            <person name="Ouedraogo J.P."/>
            <person name="Overkamp K.M."/>
            <person name="Park H.-S."/>
            <person name="Perrone G."/>
            <person name="Piumi F."/>
            <person name="Punt P.J."/>
            <person name="Ram A.F."/>
            <person name="Ramon A."/>
            <person name="Rauscher S."/>
            <person name="Record E."/>
            <person name="Riano-Pachon D.M."/>
            <person name="Robert V."/>
            <person name="Roehrig J."/>
            <person name="Ruller R."/>
            <person name="Salamov A."/>
            <person name="Salih N.S."/>
            <person name="Samson R.A."/>
            <person name="Sandor E."/>
            <person name="Sanguinetti M."/>
            <person name="Schuetze T."/>
            <person name="Sepcic K."/>
            <person name="Shelest E."/>
            <person name="Sherlock G."/>
            <person name="Sophianopoulou V."/>
            <person name="Squina F.M."/>
            <person name="Sun H."/>
            <person name="Susca A."/>
            <person name="Todd R.B."/>
            <person name="Tsang A."/>
            <person name="Unkles S.E."/>
            <person name="van de Wiele N."/>
            <person name="van Rossen-Uffink D."/>
            <person name="Oliveira J.V."/>
            <person name="Vesth T.C."/>
            <person name="Visser J."/>
            <person name="Yu J.-H."/>
            <person name="Zhou M."/>
            <person name="Andersen M.R."/>
            <person name="Archer D.B."/>
            <person name="Baker S.E."/>
            <person name="Benoit I."/>
            <person name="Brakhage A.A."/>
            <person name="Braus G.H."/>
            <person name="Fischer R."/>
            <person name="Frisvad J.C."/>
            <person name="Goldman G.H."/>
            <person name="Houbraken J."/>
            <person name="Oakley B."/>
            <person name="Pocsi I."/>
            <person name="Scazzocchio C."/>
            <person name="Seiboth B."/>
            <person name="vanKuyk P.A."/>
            <person name="Wortman J."/>
            <person name="Dyer P.S."/>
            <person name="Grigoriev I.V."/>
        </authorList>
    </citation>
    <scope>NUCLEOTIDE SEQUENCE [LARGE SCALE GENOMIC DNA]</scope>
    <source>
        <strain evidence="4">DTO 134E9</strain>
    </source>
</reference>
<dbReference type="RefSeq" id="XP_040686343.1">
    <property type="nucleotide sequence ID" value="XM_040838418.1"/>
</dbReference>
<proteinExistence type="predicted"/>
<dbReference type="EMBL" id="KV878214">
    <property type="protein sequence ID" value="OJJ32666.1"/>
    <property type="molecule type" value="Genomic_DNA"/>
</dbReference>
<accession>A0A1L9RCL9</accession>
<evidence type="ECO:0000256" key="1">
    <source>
        <dbReference type="SAM" id="MobiDB-lite"/>
    </source>
</evidence>
<dbReference type="OrthoDB" id="5231661at2759"/>
<feature type="region of interest" description="Disordered" evidence="1">
    <location>
        <begin position="99"/>
        <end position="118"/>
    </location>
</feature>
<organism evidence="3 4">
    <name type="scientific">Aspergillus wentii DTO 134E9</name>
    <dbReference type="NCBI Taxonomy" id="1073089"/>
    <lineage>
        <taxon>Eukaryota</taxon>
        <taxon>Fungi</taxon>
        <taxon>Dikarya</taxon>
        <taxon>Ascomycota</taxon>
        <taxon>Pezizomycotina</taxon>
        <taxon>Eurotiomycetes</taxon>
        <taxon>Eurotiomycetidae</taxon>
        <taxon>Eurotiales</taxon>
        <taxon>Aspergillaceae</taxon>
        <taxon>Aspergillus</taxon>
        <taxon>Aspergillus subgen. Cremei</taxon>
    </lineage>
</organism>
<dbReference type="VEuPathDB" id="FungiDB:ASPWEDRAFT_589041"/>
<dbReference type="GeneID" id="63754266"/>
<feature type="region of interest" description="Disordered" evidence="1">
    <location>
        <begin position="1"/>
        <end position="33"/>
    </location>
</feature>
<keyword evidence="2" id="KW-1133">Transmembrane helix</keyword>
<dbReference type="AlphaFoldDB" id="A0A1L9RCL9"/>
<dbReference type="Proteomes" id="UP000184383">
    <property type="component" value="Unassembled WGS sequence"/>
</dbReference>
<evidence type="ECO:0000256" key="2">
    <source>
        <dbReference type="SAM" id="Phobius"/>
    </source>
</evidence>